<evidence type="ECO:0000313" key="2">
    <source>
        <dbReference type="EMBL" id="EAN85345.1"/>
    </source>
</evidence>
<dbReference type="KEGG" id="tcr:506929.50"/>
<organism evidence="2 3">
    <name type="scientific">Trypanosoma cruzi (strain CL Brener)</name>
    <dbReference type="NCBI Taxonomy" id="353153"/>
    <lineage>
        <taxon>Eukaryota</taxon>
        <taxon>Discoba</taxon>
        <taxon>Euglenozoa</taxon>
        <taxon>Kinetoplastea</taxon>
        <taxon>Metakinetoplastina</taxon>
        <taxon>Trypanosomatida</taxon>
        <taxon>Trypanosomatidae</taxon>
        <taxon>Trypanosoma</taxon>
        <taxon>Schizotrypanum</taxon>
    </lineage>
</organism>
<dbReference type="AlphaFoldDB" id="Q4CYJ0"/>
<reference evidence="2 3" key="1">
    <citation type="journal article" date="2005" name="Science">
        <title>The genome sequence of Trypanosoma cruzi, etiologic agent of Chagas disease.</title>
        <authorList>
            <person name="El-Sayed N.M."/>
            <person name="Myler P.J."/>
            <person name="Bartholomeu D.C."/>
            <person name="Nilsson D."/>
            <person name="Aggarwal G."/>
            <person name="Tran A.N."/>
            <person name="Ghedin E."/>
            <person name="Worthey E.A."/>
            <person name="Delcher A.L."/>
            <person name="Blandin G."/>
            <person name="Westenberger S.J."/>
            <person name="Caler E."/>
            <person name="Cerqueira G.C."/>
            <person name="Branche C."/>
            <person name="Haas B."/>
            <person name="Anupama A."/>
            <person name="Arner E."/>
            <person name="Aslund L."/>
            <person name="Attipoe P."/>
            <person name="Bontempi E."/>
            <person name="Bringaud F."/>
            <person name="Burton P."/>
            <person name="Cadag E."/>
            <person name="Campbell D.A."/>
            <person name="Carrington M."/>
            <person name="Crabtree J."/>
            <person name="Darban H."/>
            <person name="da Silveira J.F."/>
            <person name="de Jong P."/>
            <person name="Edwards K."/>
            <person name="Englund P.T."/>
            <person name="Fazelina G."/>
            <person name="Feldblyum T."/>
            <person name="Ferella M."/>
            <person name="Frasch A.C."/>
            <person name="Gull K."/>
            <person name="Horn D."/>
            <person name="Hou L."/>
            <person name="Huang Y."/>
            <person name="Kindlund E."/>
            <person name="Klingbeil M."/>
            <person name="Kluge S."/>
            <person name="Koo H."/>
            <person name="Lacerda D."/>
            <person name="Levin M.J."/>
            <person name="Lorenzi H."/>
            <person name="Louie T."/>
            <person name="Machado C.R."/>
            <person name="McCulloch R."/>
            <person name="McKenna A."/>
            <person name="Mizuno Y."/>
            <person name="Mottram J.C."/>
            <person name="Nelson S."/>
            <person name="Ochaya S."/>
            <person name="Osoegawa K."/>
            <person name="Pai G."/>
            <person name="Parsons M."/>
            <person name="Pentony M."/>
            <person name="Pettersson U."/>
            <person name="Pop M."/>
            <person name="Ramirez J.L."/>
            <person name="Rinta J."/>
            <person name="Robertson L."/>
            <person name="Salzberg S.L."/>
            <person name="Sanchez D.O."/>
            <person name="Seyler A."/>
            <person name="Sharma R."/>
            <person name="Shetty J."/>
            <person name="Simpson A.J."/>
            <person name="Sisk E."/>
            <person name="Tammi M.T."/>
            <person name="Tarleton R."/>
            <person name="Teixeira S."/>
            <person name="Van Aken S."/>
            <person name="Vogt C."/>
            <person name="Ward P.N."/>
            <person name="Wickstead B."/>
            <person name="Wortman J."/>
            <person name="White O."/>
            <person name="Fraser C.M."/>
            <person name="Stuart K.D."/>
            <person name="Andersson B."/>
        </authorList>
    </citation>
    <scope>NUCLEOTIDE SEQUENCE [LARGE SCALE GENOMIC DNA]</scope>
    <source>
        <strain evidence="2 3">CL Brener</strain>
    </source>
</reference>
<dbReference type="InParanoid" id="Q4CYJ0"/>
<comment type="caution">
    <text evidence="2">The sequence shown here is derived from an EMBL/GenBank/DDBJ whole genome shotgun (WGS) entry which is preliminary data.</text>
</comment>
<keyword evidence="1" id="KW-0472">Membrane</keyword>
<keyword evidence="1" id="KW-0812">Transmembrane</keyword>
<keyword evidence="1" id="KW-1133">Transmembrane helix</keyword>
<proteinExistence type="predicted"/>
<protein>
    <submittedName>
        <fullName evidence="2">Uncharacterized protein</fullName>
    </submittedName>
</protein>
<accession>Q4CYJ0</accession>
<dbReference type="RefSeq" id="XP_807196.1">
    <property type="nucleotide sequence ID" value="XM_802103.1"/>
</dbReference>
<sequence length="623" mass="70376">MTGWLQQLDVSHGNAGCSLIQCPSALRHPRLRFFSFFFFFLVHLCVLTVCGVARKTEEMALLRVTATAELFLEDEGGIVREQLQAAEFFVCNAKRTMAWPPPALSKYEALLLHGGEWLEKEEGDEVTLGGVTEVERELGPFLRFYAPLGGLLSKEFRTLLRHGLIRLLTRRALQRLHDAQWQTHGDDKDFTRVSATSHDGEDVVEASIAPFISIKKGPFNTAVASVHWSSQLLQRLLHQAAHSVTRITALIPGAVTLIPFSRDLKATFIPRHGLANIDAHGAKKVYRLVFTMGRIEVVPQSVHDELTADRLASILYHSHLRLAEQMREAGGESLQEPLLNLRDAMDCYHRALALAQKGILYPYNHSLRPPPSLEDRMENAEEDDIEDEIYSIFATTVLQGGKDITPANRYLNLLLNLRRNNTACSEVNALYYDSMLAHGRDLFPGSHVLLHVWYALHRQVLVAAANAAHTLLRMQPASSSSSDASSTNRRNANVLRQRQMQVARWCARALDVLQRVLAWLNVGKLQGTEEALVLRSEWLWLHTIKFKLLIRQAKLLRFTGSFEESHKVQEVTEEKLRILSPQMQSLCRGEMEGLLHDVSNQLAQERALLREEMNQKGGLILRL</sequence>
<evidence type="ECO:0000256" key="1">
    <source>
        <dbReference type="SAM" id="Phobius"/>
    </source>
</evidence>
<evidence type="ECO:0000313" key="3">
    <source>
        <dbReference type="Proteomes" id="UP000002296"/>
    </source>
</evidence>
<dbReference type="GeneID" id="3537381"/>
<name>Q4CYJ0_TRYCC</name>
<keyword evidence="3" id="KW-1185">Reference proteome</keyword>
<feature type="transmembrane region" description="Helical" evidence="1">
    <location>
        <begin position="33"/>
        <end position="53"/>
    </location>
</feature>
<dbReference type="PaxDb" id="353153-Q4CYJ0"/>
<gene>
    <name evidence="2" type="ORF">Tc00.1047053506929.50</name>
</gene>
<dbReference type="Proteomes" id="UP000002296">
    <property type="component" value="Unassembled WGS sequence"/>
</dbReference>
<dbReference type="EMBL" id="AAHK01001446">
    <property type="protein sequence ID" value="EAN85345.1"/>
    <property type="molecule type" value="Genomic_DNA"/>
</dbReference>